<evidence type="ECO:0000313" key="3">
    <source>
        <dbReference type="EMBL" id="AXE38382.1"/>
    </source>
</evidence>
<evidence type="ECO:0000256" key="2">
    <source>
        <dbReference type="SAM" id="SignalP"/>
    </source>
</evidence>
<name>A0A344USY4_9ACTN</name>
<feature type="chain" id="PRO_5016930500" evidence="2">
    <location>
        <begin position="25"/>
        <end position="185"/>
    </location>
</feature>
<dbReference type="PROSITE" id="PS51257">
    <property type="entry name" value="PROKAR_LIPOPROTEIN"/>
    <property type="match status" value="1"/>
</dbReference>
<proteinExistence type="predicted"/>
<dbReference type="KEGG" id="acij:JS278_01205"/>
<accession>A0A344USY4</accession>
<sequence length="185" mass="19614">MNKAVCAMAALALIPALTGCGDKAADATPTPTVTQQVASPSPAPTAPSPSQSDPIPRLFGHEVHFGGDDYPFTVTSTVRKSGKFTDPLTNALLTGIYARSCVDRTTSGSDLDQGLGWWRWTAIEANGTQRDGANSKIDLPSQRMYPFTQSVAPAAGQCFEGWVLFDGAFTVSQVAQFGELGWRSN</sequence>
<keyword evidence="4" id="KW-1185">Reference proteome</keyword>
<feature type="region of interest" description="Disordered" evidence="1">
    <location>
        <begin position="27"/>
        <end position="56"/>
    </location>
</feature>
<organism evidence="3 4">
    <name type="scientific">Acidipropionibacterium virtanenii</name>
    <dbReference type="NCBI Taxonomy" id="2057246"/>
    <lineage>
        <taxon>Bacteria</taxon>
        <taxon>Bacillati</taxon>
        <taxon>Actinomycetota</taxon>
        <taxon>Actinomycetes</taxon>
        <taxon>Propionibacteriales</taxon>
        <taxon>Propionibacteriaceae</taxon>
        <taxon>Acidipropionibacterium</taxon>
    </lineage>
</organism>
<gene>
    <name evidence="3" type="ORF">JS278_01205</name>
</gene>
<dbReference type="AlphaFoldDB" id="A0A344USY4"/>
<keyword evidence="2" id="KW-0732">Signal</keyword>
<protein>
    <submittedName>
        <fullName evidence="3">Uncharacterized protein</fullName>
    </submittedName>
</protein>
<dbReference type="EMBL" id="CP025198">
    <property type="protein sequence ID" value="AXE38382.1"/>
    <property type="molecule type" value="Genomic_DNA"/>
</dbReference>
<reference evidence="3 4" key="1">
    <citation type="submission" date="2017-12" db="EMBL/GenBank/DDBJ databases">
        <title>The whole genome sequence of the Acidipropionibacterium virtanenii sp. nov. type strain JS278.</title>
        <authorList>
            <person name="Laine P."/>
            <person name="Deptula P."/>
            <person name="Varmanen P."/>
            <person name="Auvinen P."/>
        </authorList>
    </citation>
    <scope>NUCLEOTIDE SEQUENCE [LARGE SCALE GENOMIC DNA]</scope>
    <source>
        <strain evidence="3 4">JS278</strain>
    </source>
</reference>
<evidence type="ECO:0000313" key="4">
    <source>
        <dbReference type="Proteomes" id="UP000251995"/>
    </source>
</evidence>
<evidence type="ECO:0000256" key="1">
    <source>
        <dbReference type="SAM" id="MobiDB-lite"/>
    </source>
</evidence>
<dbReference type="Proteomes" id="UP000251995">
    <property type="component" value="Chromosome"/>
</dbReference>
<feature type="signal peptide" evidence="2">
    <location>
        <begin position="1"/>
        <end position="24"/>
    </location>
</feature>